<dbReference type="SUPFAM" id="SSF52980">
    <property type="entry name" value="Restriction endonuclease-like"/>
    <property type="match status" value="1"/>
</dbReference>
<organism evidence="3 4">
    <name type="scientific">Thiothrix caldifontis</name>
    <dbReference type="NCBI Taxonomy" id="525918"/>
    <lineage>
        <taxon>Bacteria</taxon>
        <taxon>Pseudomonadati</taxon>
        <taxon>Pseudomonadota</taxon>
        <taxon>Gammaproteobacteria</taxon>
        <taxon>Thiotrichales</taxon>
        <taxon>Thiotrichaceae</taxon>
        <taxon>Thiothrix</taxon>
    </lineage>
</organism>
<dbReference type="Gene3D" id="3.40.960.10">
    <property type="entry name" value="VSR Endonuclease"/>
    <property type="match status" value="1"/>
</dbReference>
<proteinExistence type="predicted"/>
<evidence type="ECO:0000313" key="4">
    <source>
        <dbReference type="Proteomes" id="UP000199397"/>
    </source>
</evidence>
<evidence type="ECO:0000256" key="1">
    <source>
        <dbReference type="SAM" id="MobiDB-lite"/>
    </source>
</evidence>
<dbReference type="Proteomes" id="UP000199397">
    <property type="component" value="Unassembled WGS sequence"/>
</dbReference>
<keyword evidence="3" id="KW-0378">Hydrolase</keyword>
<dbReference type="OrthoDB" id="9798754at2"/>
<dbReference type="InterPro" id="IPR007569">
    <property type="entry name" value="DUF559"/>
</dbReference>
<feature type="domain" description="DUF559" evidence="2">
    <location>
        <begin position="6"/>
        <end position="112"/>
    </location>
</feature>
<accession>A0A1H4FG83</accession>
<dbReference type="Pfam" id="PF04480">
    <property type="entry name" value="DUF559"/>
    <property type="match status" value="1"/>
</dbReference>
<feature type="compositionally biased region" description="Polar residues" evidence="1">
    <location>
        <begin position="131"/>
        <end position="143"/>
    </location>
</feature>
<reference evidence="3 4" key="1">
    <citation type="submission" date="2016-10" db="EMBL/GenBank/DDBJ databases">
        <authorList>
            <person name="de Groot N.N."/>
        </authorList>
    </citation>
    <scope>NUCLEOTIDE SEQUENCE [LARGE SCALE GENOMIC DNA]</scope>
    <source>
        <strain evidence="3 4">DSM 21228</strain>
    </source>
</reference>
<evidence type="ECO:0000313" key="3">
    <source>
        <dbReference type="EMBL" id="SEA95768.1"/>
    </source>
</evidence>
<keyword evidence="4" id="KW-1185">Reference proteome</keyword>
<dbReference type="STRING" id="525918.SAMN05660964_02941"/>
<dbReference type="InterPro" id="IPR047216">
    <property type="entry name" value="Endonuclease_DUF559_bact"/>
</dbReference>
<keyword evidence="3" id="KW-0255">Endonuclease</keyword>
<feature type="region of interest" description="Disordered" evidence="1">
    <location>
        <begin position="116"/>
        <end position="152"/>
    </location>
</feature>
<dbReference type="GO" id="GO:0004519">
    <property type="term" value="F:endonuclease activity"/>
    <property type="evidence" value="ECO:0007669"/>
    <property type="project" value="UniProtKB-KW"/>
</dbReference>
<dbReference type="EMBL" id="FNQP01000020">
    <property type="protein sequence ID" value="SEA95768.1"/>
    <property type="molecule type" value="Genomic_DNA"/>
</dbReference>
<dbReference type="AlphaFoldDB" id="A0A1H4FG83"/>
<evidence type="ECO:0000259" key="2">
    <source>
        <dbReference type="Pfam" id="PF04480"/>
    </source>
</evidence>
<dbReference type="RefSeq" id="WP_093069837.1">
    <property type="nucleotide sequence ID" value="NZ_FNQP01000020.1"/>
</dbReference>
<name>A0A1H4FG83_9GAMM</name>
<dbReference type="PANTHER" id="PTHR38590">
    <property type="entry name" value="BLL0828 PROTEIN"/>
    <property type="match status" value="1"/>
</dbReference>
<gene>
    <name evidence="3" type="ORF">SAMN05660964_02941</name>
</gene>
<dbReference type="InterPro" id="IPR011335">
    <property type="entry name" value="Restrct_endonuc-II-like"/>
</dbReference>
<sequence>MTIINREKSRLLRQQQTPAEQCLWQQLRNRQLDGYKFHRQYAVGYYIVDFVCRAEKLIVELDGIHHAEADQAEYDQIRTQFLIAQGYHVLRFWNRDIEASMPSVLDKIHSVLQTLTPQPPLPEVEGEQDADPNSSLLSPSTSGRGVGVRVFP</sequence>
<keyword evidence="3" id="KW-0540">Nuclease</keyword>
<protein>
    <submittedName>
        <fullName evidence="3">Very-short-patch-repair endonuclease</fullName>
    </submittedName>
</protein>
<dbReference type="PANTHER" id="PTHR38590:SF1">
    <property type="entry name" value="BLL0828 PROTEIN"/>
    <property type="match status" value="1"/>
</dbReference>
<dbReference type="CDD" id="cd01038">
    <property type="entry name" value="Endonuclease_DUF559"/>
    <property type="match status" value="1"/>
</dbReference>